<dbReference type="OrthoDB" id="3280727at2"/>
<keyword evidence="2" id="KW-1185">Reference proteome</keyword>
<dbReference type="Proteomes" id="UP000199503">
    <property type="component" value="Unassembled WGS sequence"/>
</dbReference>
<organism evidence="1 2">
    <name type="scientific">Lentzea albida</name>
    <dbReference type="NCBI Taxonomy" id="65499"/>
    <lineage>
        <taxon>Bacteria</taxon>
        <taxon>Bacillati</taxon>
        <taxon>Actinomycetota</taxon>
        <taxon>Actinomycetes</taxon>
        <taxon>Pseudonocardiales</taxon>
        <taxon>Pseudonocardiaceae</taxon>
        <taxon>Lentzea</taxon>
    </lineage>
</organism>
<evidence type="ECO:0000313" key="2">
    <source>
        <dbReference type="Proteomes" id="UP000199503"/>
    </source>
</evidence>
<name>A0A1H9DSU9_9PSEU</name>
<sequence>MVVFECVACGAELTVPLRRVDWPDHAGRTVGNGVTEMPVLMEAGTYATNSQVVEIAPGDVRGVSWATDLFDTTSCCGLAGYDAPNLWCACGQPVGSRVDDCSAWQGVQLDDAAVRPVGEAEPVAGWEAFEWDTALLDGADVWWHDRVAIAAGVALALIVIAAGDATVAVPDGPVAEVFRSHLDELLPPAPEVKTLALAGPGLRAEADLLLVPRHPESGEPWPVEGTAVPISAELWRWLANPDQQPCVPATGGRWPFLDDDPLPRRPERIALDRWVSRSEMSRRS</sequence>
<reference evidence="2" key="1">
    <citation type="submission" date="2016-10" db="EMBL/GenBank/DDBJ databases">
        <authorList>
            <person name="Varghese N."/>
            <person name="Submissions S."/>
        </authorList>
    </citation>
    <scope>NUCLEOTIDE SEQUENCE [LARGE SCALE GENOMIC DNA]</scope>
    <source>
        <strain evidence="2">DSM 44437</strain>
    </source>
</reference>
<protein>
    <submittedName>
        <fullName evidence="1">Uncharacterized protein</fullName>
    </submittedName>
</protein>
<dbReference type="AlphaFoldDB" id="A0A1H9DSU9"/>
<proteinExistence type="predicted"/>
<evidence type="ECO:0000313" key="1">
    <source>
        <dbReference type="EMBL" id="SEQ16576.1"/>
    </source>
</evidence>
<dbReference type="EMBL" id="FOFV01000002">
    <property type="protein sequence ID" value="SEQ16576.1"/>
    <property type="molecule type" value="Genomic_DNA"/>
</dbReference>
<dbReference type="RefSeq" id="WP_089910665.1">
    <property type="nucleotide sequence ID" value="NZ_FOFV01000002.1"/>
</dbReference>
<gene>
    <name evidence="1" type="ORF">SAMN04488000_10237</name>
</gene>
<dbReference type="STRING" id="65499.SAMN04488000_10237"/>
<accession>A0A1H9DSU9</accession>